<dbReference type="OrthoDB" id="4157720at2759"/>
<dbReference type="EMBL" id="AMGV01000009">
    <property type="protein sequence ID" value="KEF54889.1"/>
    <property type="molecule type" value="Genomic_DNA"/>
</dbReference>
<dbReference type="HOGENOM" id="CLU_950053_0_0_1"/>
<dbReference type="GeneID" id="25284241"/>
<gene>
    <name evidence="1" type="ORF">A1O9_09332</name>
</gene>
<organism evidence="1 2">
    <name type="scientific">Exophiala aquamarina CBS 119918</name>
    <dbReference type="NCBI Taxonomy" id="1182545"/>
    <lineage>
        <taxon>Eukaryota</taxon>
        <taxon>Fungi</taxon>
        <taxon>Dikarya</taxon>
        <taxon>Ascomycota</taxon>
        <taxon>Pezizomycotina</taxon>
        <taxon>Eurotiomycetes</taxon>
        <taxon>Chaetothyriomycetidae</taxon>
        <taxon>Chaetothyriales</taxon>
        <taxon>Herpotrichiellaceae</taxon>
        <taxon>Exophiala</taxon>
    </lineage>
</organism>
<accession>A0A072P473</accession>
<dbReference type="VEuPathDB" id="FungiDB:A1O9_09332"/>
<comment type="caution">
    <text evidence="1">The sequence shown here is derived from an EMBL/GenBank/DDBJ whole genome shotgun (WGS) entry which is preliminary data.</text>
</comment>
<dbReference type="Proteomes" id="UP000027920">
    <property type="component" value="Unassembled WGS sequence"/>
</dbReference>
<dbReference type="AlphaFoldDB" id="A0A072P473"/>
<evidence type="ECO:0000313" key="2">
    <source>
        <dbReference type="Proteomes" id="UP000027920"/>
    </source>
</evidence>
<dbReference type="RefSeq" id="XP_013257479.1">
    <property type="nucleotide sequence ID" value="XM_013402025.1"/>
</dbReference>
<proteinExistence type="predicted"/>
<evidence type="ECO:0000313" key="1">
    <source>
        <dbReference type="EMBL" id="KEF54889.1"/>
    </source>
</evidence>
<reference evidence="1 2" key="1">
    <citation type="submission" date="2013-03" db="EMBL/GenBank/DDBJ databases">
        <title>The Genome Sequence of Exophiala aquamarina CBS 119918.</title>
        <authorList>
            <consortium name="The Broad Institute Genomics Platform"/>
            <person name="Cuomo C."/>
            <person name="de Hoog S."/>
            <person name="Gorbushina A."/>
            <person name="Walker B."/>
            <person name="Young S.K."/>
            <person name="Zeng Q."/>
            <person name="Gargeya S."/>
            <person name="Fitzgerald M."/>
            <person name="Haas B."/>
            <person name="Abouelleil A."/>
            <person name="Allen A.W."/>
            <person name="Alvarado L."/>
            <person name="Arachchi H.M."/>
            <person name="Berlin A.M."/>
            <person name="Chapman S.B."/>
            <person name="Gainer-Dewar J."/>
            <person name="Goldberg J."/>
            <person name="Griggs A."/>
            <person name="Gujja S."/>
            <person name="Hansen M."/>
            <person name="Howarth C."/>
            <person name="Imamovic A."/>
            <person name="Ireland A."/>
            <person name="Larimer J."/>
            <person name="McCowan C."/>
            <person name="Murphy C."/>
            <person name="Pearson M."/>
            <person name="Poon T.W."/>
            <person name="Priest M."/>
            <person name="Roberts A."/>
            <person name="Saif S."/>
            <person name="Shea T."/>
            <person name="Sisk P."/>
            <person name="Sykes S."/>
            <person name="Wortman J."/>
            <person name="Nusbaum C."/>
            <person name="Birren B."/>
        </authorList>
    </citation>
    <scope>NUCLEOTIDE SEQUENCE [LARGE SCALE GENOMIC DNA]</scope>
    <source>
        <strain evidence="1 2">CBS 119918</strain>
    </source>
</reference>
<protein>
    <submittedName>
        <fullName evidence="1">Uncharacterized protein</fullName>
    </submittedName>
</protein>
<sequence>MPSRGRSSRPKRVWAVELALSPAGPRPEHCQADETPIFKPEWFSGVTKIEAGSDEDKEAPNGQDFEETLEQALQRPGHYRVYIPVGHRHPYPSLLVKGSICRNIMLLHSQSLTPTQISKKRGTSEVLGQYSVAEVKEIIDICELLGLDGKAPLGSELEDWENSSIEGWWEESYCEGLRRREPIGREIAGYDWIGLNGQRQRLVLKADAWICASALWYFKRKGETTAAAAAAAAKGGQTRDLQSALDKFSSSNVGTGALLGAVISHPPLTSDRWFHPEVAVPRERFLTSHNIRL</sequence>
<keyword evidence="2" id="KW-1185">Reference proteome</keyword>
<name>A0A072P473_9EURO</name>